<comment type="cofactor">
    <cofactor evidence="1">
        <name>Mo-bis(molybdopterin guanine dinucleotide)</name>
        <dbReference type="ChEBI" id="CHEBI:60539"/>
    </cofactor>
</comment>
<dbReference type="GO" id="GO:0016491">
    <property type="term" value="F:oxidoreductase activity"/>
    <property type="evidence" value="ECO:0007669"/>
    <property type="project" value="UniProtKB-KW"/>
</dbReference>
<dbReference type="InterPro" id="IPR041460">
    <property type="entry name" value="Molybdopterin_N"/>
</dbReference>
<evidence type="ECO:0000256" key="6">
    <source>
        <dbReference type="SAM" id="MobiDB-lite"/>
    </source>
</evidence>
<organism evidence="10 11">
    <name type="scientific">Pseudonocardia sediminis</name>
    <dbReference type="NCBI Taxonomy" id="1397368"/>
    <lineage>
        <taxon>Bacteria</taxon>
        <taxon>Bacillati</taxon>
        <taxon>Actinomycetota</taxon>
        <taxon>Actinomycetes</taxon>
        <taxon>Pseudonocardiales</taxon>
        <taxon>Pseudonocardiaceae</taxon>
        <taxon>Pseudonocardia</taxon>
    </lineage>
</organism>
<dbReference type="SUPFAM" id="SSF53706">
    <property type="entry name" value="Formate dehydrogenase/DMSO reductase, domains 1-3"/>
    <property type="match status" value="1"/>
</dbReference>
<dbReference type="PANTHER" id="PTHR43742">
    <property type="entry name" value="TRIMETHYLAMINE-N-OXIDE REDUCTASE"/>
    <property type="match status" value="1"/>
</dbReference>
<gene>
    <name evidence="10" type="ORF">EV383_3983</name>
</gene>
<dbReference type="GO" id="GO:0009061">
    <property type="term" value="P:anaerobic respiration"/>
    <property type="evidence" value="ECO:0007669"/>
    <property type="project" value="TreeGrafter"/>
</dbReference>
<dbReference type="SUPFAM" id="SSF50692">
    <property type="entry name" value="ADC-like"/>
    <property type="match status" value="1"/>
</dbReference>
<dbReference type="InterPro" id="IPR009010">
    <property type="entry name" value="Asp_de-COase-like_dom_sf"/>
</dbReference>
<dbReference type="Pfam" id="PF01568">
    <property type="entry name" value="Molydop_binding"/>
    <property type="match status" value="1"/>
</dbReference>
<feature type="compositionally biased region" description="Basic and acidic residues" evidence="6">
    <location>
        <begin position="43"/>
        <end position="52"/>
    </location>
</feature>
<evidence type="ECO:0000259" key="8">
    <source>
        <dbReference type="Pfam" id="PF01568"/>
    </source>
</evidence>
<dbReference type="Gene3D" id="3.90.55.10">
    <property type="entry name" value="Dimethylsulfoxide Reductase, domain 3"/>
    <property type="match status" value="1"/>
</dbReference>
<dbReference type="InterPro" id="IPR050612">
    <property type="entry name" value="Prok_Mopterin_Oxidored"/>
</dbReference>
<dbReference type="GO" id="GO:0009055">
    <property type="term" value="F:electron transfer activity"/>
    <property type="evidence" value="ECO:0007669"/>
    <property type="project" value="TreeGrafter"/>
</dbReference>
<dbReference type="RefSeq" id="WP_130291273.1">
    <property type="nucleotide sequence ID" value="NZ_SHKL01000001.1"/>
</dbReference>
<keyword evidence="5" id="KW-0560">Oxidoreductase</keyword>
<dbReference type="OrthoDB" id="7376058at2"/>
<proteinExistence type="inferred from homology"/>
<keyword evidence="11" id="KW-1185">Reference proteome</keyword>
<dbReference type="InterPro" id="IPR041954">
    <property type="entry name" value="CT_DMSOR/BSOR/TMAOR"/>
</dbReference>
<dbReference type="GO" id="GO:0030151">
    <property type="term" value="F:molybdenum ion binding"/>
    <property type="evidence" value="ECO:0007669"/>
    <property type="project" value="TreeGrafter"/>
</dbReference>
<keyword evidence="3" id="KW-0500">Molybdenum</keyword>
<evidence type="ECO:0000313" key="10">
    <source>
        <dbReference type="EMBL" id="RZT87076.1"/>
    </source>
</evidence>
<reference evidence="10 11" key="1">
    <citation type="submission" date="2019-02" db="EMBL/GenBank/DDBJ databases">
        <title>Sequencing the genomes of 1000 actinobacteria strains.</title>
        <authorList>
            <person name="Klenk H.-P."/>
        </authorList>
    </citation>
    <scope>NUCLEOTIDE SEQUENCE [LARGE SCALE GENOMIC DNA]</scope>
    <source>
        <strain evidence="10 11">DSM 45779</strain>
    </source>
</reference>
<dbReference type="Pfam" id="PF00384">
    <property type="entry name" value="Molybdopterin"/>
    <property type="match status" value="1"/>
</dbReference>
<dbReference type="Gene3D" id="3.40.50.740">
    <property type="match status" value="1"/>
</dbReference>
<dbReference type="PANTHER" id="PTHR43742:SF10">
    <property type="entry name" value="TRIMETHYLAMINE-N-OXIDE REDUCTASE 2"/>
    <property type="match status" value="1"/>
</dbReference>
<dbReference type="InterPro" id="IPR006656">
    <property type="entry name" value="Mopterin_OxRdtase"/>
</dbReference>
<protein>
    <submittedName>
        <fullName evidence="10">Biotin/methionine sulfoxide reductase</fullName>
    </submittedName>
</protein>
<evidence type="ECO:0000259" key="9">
    <source>
        <dbReference type="Pfam" id="PF18364"/>
    </source>
</evidence>
<comment type="caution">
    <text evidence="10">The sequence shown here is derived from an EMBL/GenBank/DDBJ whole genome shotgun (WGS) entry which is preliminary data.</text>
</comment>
<dbReference type="GO" id="GO:0043546">
    <property type="term" value="F:molybdopterin cofactor binding"/>
    <property type="evidence" value="ECO:0007669"/>
    <property type="project" value="InterPro"/>
</dbReference>
<feature type="domain" description="Molybdopterin oxidoreductase N-terminal" evidence="9">
    <location>
        <begin position="8"/>
        <end position="49"/>
    </location>
</feature>
<dbReference type="Gene3D" id="2.40.40.20">
    <property type="match status" value="1"/>
</dbReference>
<evidence type="ECO:0000256" key="1">
    <source>
        <dbReference type="ARBA" id="ARBA00001942"/>
    </source>
</evidence>
<evidence type="ECO:0000259" key="7">
    <source>
        <dbReference type="Pfam" id="PF00384"/>
    </source>
</evidence>
<dbReference type="EMBL" id="SHKL01000001">
    <property type="protein sequence ID" value="RZT87076.1"/>
    <property type="molecule type" value="Genomic_DNA"/>
</dbReference>
<name>A0A4Q7UYR1_PSEST</name>
<dbReference type="CDD" id="cd02793">
    <property type="entry name" value="MopB_CT_DMSOR-BSOR-TMAOR"/>
    <property type="match status" value="1"/>
</dbReference>
<dbReference type="GO" id="GO:0030288">
    <property type="term" value="C:outer membrane-bounded periplasmic space"/>
    <property type="evidence" value="ECO:0007669"/>
    <property type="project" value="TreeGrafter"/>
</dbReference>
<dbReference type="Pfam" id="PF18364">
    <property type="entry name" value="Molybdopterin_N"/>
    <property type="match status" value="1"/>
</dbReference>
<comment type="similarity">
    <text evidence="2">Belongs to the prokaryotic molybdopterin-containing oxidoreductase family.</text>
</comment>
<feature type="region of interest" description="Disordered" evidence="6">
    <location>
        <begin position="23"/>
        <end position="52"/>
    </location>
</feature>
<evidence type="ECO:0000313" key="11">
    <source>
        <dbReference type="Proteomes" id="UP000291591"/>
    </source>
</evidence>
<evidence type="ECO:0000256" key="2">
    <source>
        <dbReference type="ARBA" id="ARBA00010312"/>
    </source>
</evidence>
<keyword evidence="4" id="KW-0479">Metal-binding</keyword>
<evidence type="ECO:0000256" key="4">
    <source>
        <dbReference type="ARBA" id="ARBA00022723"/>
    </source>
</evidence>
<dbReference type="Gene3D" id="3.40.228.10">
    <property type="entry name" value="Dimethylsulfoxide Reductase, domain 2"/>
    <property type="match status" value="1"/>
</dbReference>
<feature type="domain" description="Molybdopterin dinucleotide-binding" evidence="8">
    <location>
        <begin position="627"/>
        <end position="749"/>
    </location>
</feature>
<sequence length="774" mass="82745">MPSDSTQTASHWGVYHVRTDPGTGLLSADASPLDPHSSPLRHGLPEAVRDRSRIDRPHVREGWLRHRGASRADRGSEPFVPVDWDTALDLVTDALTDAKERLGNSSIYGGSYGWASAGRLHHAPSALKRFLGMFGGYVDKIGNHSFGAALAIAPYVLGRNDIGNLVVRWPELVAHTRLLVLFGGAASKNGQNDAGGAIGHETPDRFADARAAGMEVVCISPSRDDVPDGAQGADWIPIRPGTDVAMMLALAHTLVADGRADRAFLESACVGYPEFERYLTGADDGRPKDAAWASAICGVGAATIEGLARRMAGTRTLVNTSWSVQRADHGEQPIWATVALAAVLGQIGLPGGGFALGIGAVSGNSLPRPDGIPRPTLDLGTNPVTTAVPVGRVYEMLLNPGTDLPHDGGTIRLPEIEVVHSAGGNPFHHNLNLNRFVRAWQRPGTVIVHEPWWSPPARFADIVLPSTTTMERDDVAATEHSRYWVAMKQVIAPYAHSRHDLDVFSELADRLGFGHDYHGGRDQAAWLRHLYDRARATAVERGFDSPPDFEKFWAAGHHEFAMPDEERAPLLSDFRADPAGHPLGTPSGRIELVSDTIRGYALPDCPPHPSWLEPSEWLGGDVGAHPLHLLSGQPAHRLHSQLDNTAGSRASKVAGREPITLHPDDAAERGLSAGDVVRVFNDRGAFLAGVAVAEPGTVLRGVARMATGAWYDPAQPGVAGSLDKHGNPNVVTSDRGTSELGQCPAAQTCTVQVELCPDPPPVTAFDPPEILAAR</sequence>
<dbReference type="Proteomes" id="UP000291591">
    <property type="component" value="Unassembled WGS sequence"/>
</dbReference>
<dbReference type="AlphaFoldDB" id="A0A4Q7UYR1"/>
<evidence type="ECO:0000256" key="5">
    <source>
        <dbReference type="ARBA" id="ARBA00023002"/>
    </source>
</evidence>
<dbReference type="InterPro" id="IPR006657">
    <property type="entry name" value="MoPterin_dinucl-bd_dom"/>
</dbReference>
<accession>A0A4Q7UYR1</accession>
<feature type="domain" description="Molybdopterin oxidoreductase" evidence="7">
    <location>
        <begin position="53"/>
        <end position="510"/>
    </location>
</feature>
<evidence type="ECO:0000256" key="3">
    <source>
        <dbReference type="ARBA" id="ARBA00022505"/>
    </source>
</evidence>